<dbReference type="Proteomes" id="UP001234178">
    <property type="component" value="Unassembled WGS sequence"/>
</dbReference>
<protein>
    <submittedName>
        <fullName evidence="3">Uncharacterized protein</fullName>
    </submittedName>
</protein>
<name>A0ABR0B767_9CRUS</name>
<comment type="caution">
    <text evidence="3">The sequence shown here is derived from an EMBL/GenBank/DDBJ whole genome shotgun (WGS) entry which is preliminary data.</text>
</comment>
<feature type="region of interest" description="Disordered" evidence="2">
    <location>
        <begin position="24"/>
        <end position="55"/>
    </location>
</feature>
<organism evidence="3 4">
    <name type="scientific">Daphnia magna</name>
    <dbReference type="NCBI Taxonomy" id="35525"/>
    <lineage>
        <taxon>Eukaryota</taxon>
        <taxon>Metazoa</taxon>
        <taxon>Ecdysozoa</taxon>
        <taxon>Arthropoda</taxon>
        <taxon>Crustacea</taxon>
        <taxon>Branchiopoda</taxon>
        <taxon>Diplostraca</taxon>
        <taxon>Cladocera</taxon>
        <taxon>Anomopoda</taxon>
        <taxon>Daphniidae</taxon>
        <taxon>Daphnia</taxon>
    </lineage>
</organism>
<feature type="region of interest" description="Disordered" evidence="2">
    <location>
        <begin position="119"/>
        <end position="140"/>
    </location>
</feature>
<reference evidence="3 4" key="1">
    <citation type="journal article" date="2023" name="Nucleic Acids Res.">
        <title>The hologenome of Daphnia magna reveals possible DNA methylation and microbiome-mediated evolution of the host genome.</title>
        <authorList>
            <person name="Chaturvedi A."/>
            <person name="Li X."/>
            <person name="Dhandapani V."/>
            <person name="Marshall H."/>
            <person name="Kissane S."/>
            <person name="Cuenca-Cambronero M."/>
            <person name="Asole G."/>
            <person name="Calvet F."/>
            <person name="Ruiz-Romero M."/>
            <person name="Marangio P."/>
            <person name="Guigo R."/>
            <person name="Rago D."/>
            <person name="Mirbahai L."/>
            <person name="Eastwood N."/>
            <person name="Colbourne J.K."/>
            <person name="Zhou J."/>
            <person name="Mallon E."/>
            <person name="Orsini L."/>
        </authorList>
    </citation>
    <scope>NUCLEOTIDE SEQUENCE [LARGE SCALE GENOMIC DNA]</scope>
    <source>
        <strain evidence="3">LRV0_1</strain>
    </source>
</reference>
<keyword evidence="4" id="KW-1185">Reference proteome</keyword>
<evidence type="ECO:0000256" key="1">
    <source>
        <dbReference type="SAM" id="Coils"/>
    </source>
</evidence>
<feature type="compositionally biased region" description="Basic and acidic residues" evidence="2">
    <location>
        <begin position="301"/>
        <end position="319"/>
    </location>
</feature>
<evidence type="ECO:0000313" key="3">
    <source>
        <dbReference type="EMBL" id="KAK4037515.1"/>
    </source>
</evidence>
<keyword evidence="1" id="KW-0175">Coiled coil</keyword>
<evidence type="ECO:0000256" key="2">
    <source>
        <dbReference type="SAM" id="MobiDB-lite"/>
    </source>
</evidence>
<proteinExistence type="predicted"/>
<gene>
    <name evidence="3" type="ORF">OUZ56_029548</name>
</gene>
<feature type="coiled-coil region" evidence="1">
    <location>
        <begin position="257"/>
        <end position="291"/>
    </location>
</feature>
<sequence>MSYTLWKELENTIPKGVFRRLRLPEPFQEQRSKKPYTRRSTPYSRPVPETQRAAPLLSLEEKKQLEELSKVGPSHAAVIAAAQHSAQEAEIKSKLILEASQIRKEKEKIRFHEQTLAKATQKSVVQTPPKPQPGPSKITLPRPQTLLERINRDIKAQTIPKLLPIEIRSTASRPRKRFSKIIPAEKVNKRLARKFANNGLETFSEEEEEDEILKSPDKTDQRVTRQTLSAIEAAPEVITSQIEKESETLSPASSPENSMIKNKIEGLESKIRRLNEDLVRQRILTQQLEARMNKPIQQLENRMEDKAEKTRYERSQRKQ</sequence>
<evidence type="ECO:0000313" key="4">
    <source>
        <dbReference type="Proteomes" id="UP001234178"/>
    </source>
</evidence>
<dbReference type="EMBL" id="JAOYFB010000040">
    <property type="protein sequence ID" value="KAK4037515.1"/>
    <property type="molecule type" value="Genomic_DNA"/>
</dbReference>
<feature type="region of interest" description="Disordered" evidence="2">
    <location>
        <begin position="291"/>
        <end position="319"/>
    </location>
</feature>
<accession>A0ABR0B767</accession>